<dbReference type="AlphaFoldDB" id="A0A8S1Q0E7"/>
<dbReference type="Proteomes" id="UP000688137">
    <property type="component" value="Unassembled WGS sequence"/>
</dbReference>
<proteinExistence type="predicted"/>
<comment type="caution">
    <text evidence="1">The sequence shown here is derived from an EMBL/GenBank/DDBJ whole genome shotgun (WGS) entry which is preliminary data.</text>
</comment>
<evidence type="ECO:0000313" key="1">
    <source>
        <dbReference type="EMBL" id="CAD8108701.1"/>
    </source>
</evidence>
<gene>
    <name evidence="1" type="ORF">PPRIM_AZ9-3.1.T1380015</name>
</gene>
<organism evidence="1 2">
    <name type="scientific">Paramecium primaurelia</name>
    <dbReference type="NCBI Taxonomy" id="5886"/>
    <lineage>
        <taxon>Eukaryota</taxon>
        <taxon>Sar</taxon>
        <taxon>Alveolata</taxon>
        <taxon>Ciliophora</taxon>
        <taxon>Intramacronucleata</taxon>
        <taxon>Oligohymenophorea</taxon>
        <taxon>Peniculida</taxon>
        <taxon>Parameciidae</taxon>
        <taxon>Paramecium</taxon>
    </lineage>
</organism>
<accession>A0A8S1Q0E7</accession>
<dbReference type="EMBL" id="CAJJDM010000142">
    <property type="protein sequence ID" value="CAD8108701.1"/>
    <property type="molecule type" value="Genomic_DNA"/>
</dbReference>
<name>A0A8S1Q0E7_PARPR</name>
<evidence type="ECO:0000313" key="2">
    <source>
        <dbReference type="Proteomes" id="UP000688137"/>
    </source>
</evidence>
<keyword evidence="2" id="KW-1185">Reference proteome</keyword>
<protein>
    <submittedName>
        <fullName evidence="1">Uncharacterized protein</fullName>
    </submittedName>
</protein>
<sequence length="48" mass="5646">MTAVSNIKSIPEFVSRQRKRTINGVVRDDWWLIDFTIDELKRVGINQV</sequence>
<reference evidence="1" key="1">
    <citation type="submission" date="2021-01" db="EMBL/GenBank/DDBJ databases">
        <authorList>
            <consortium name="Genoscope - CEA"/>
            <person name="William W."/>
        </authorList>
    </citation>
    <scope>NUCLEOTIDE SEQUENCE</scope>
</reference>